<dbReference type="Proteomes" id="UP000094172">
    <property type="component" value="Unassembled WGS sequence"/>
</dbReference>
<keyword evidence="1" id="KW-0472">Membrane</keyword>
<feature type="transmembrane region" description="Helical" evidence="1">
    <location>
        <begin position="12"/>
        <end position="37"/>
    </location>
</feature>
<feature type="transmembrane region" description="Helical" evidence="1">
    <location>
        <begin position="144"/>
        <end position="162"/>
    </location>
</feature>
<dbReference type="STRING" id="1774970.AUC70_03025"/>
<feature type="transmembrane region" description="Helical" evidence="1">
    <location>
        <begin position="112"/>
        <end position="132"/>
    </location>
</feature>
<proteinExistence type="predicted"/>
<evidence type="ECO:0000313" key="3">
    <source>
        <dbReference type="Proteomes" id="UP000094172"/>
    </source>
</evidence>
<keyword evidence="3" id="KW-1185">Reference proteome</keyword>
<sequence length="167" mass="17480">MEHLEDRMIGHFVWRGIVVVVSFCVAVGVALAVLFALGSVWMGDELRAIAVEDPQFRAFVLQDPVLQDPQVQRSVAMAFGAVVFIGTVGPALTALPAFAAAVIGEVLHVRSWMYYVLAGGAALAAIPILAGAAADAPSLPASDYMTIFATAGFAGGFIYWLLAGRGA</sequence>
<comment type="caution">
    <text evidence="2">The sequence shown here is derived from an EMBL/GenBank/DDBJ whole genome shotgun (WGS) entry which is preliminary data.</text>
</comment>
<keyword evidence="1" id="KW-0812">Transmembrane</keyword>
<reference evidence="2 3" key="1">
    <citation type="journal article" date="2016" name="Environ. Microbiol.">
        <title>New Methyloceanibacter diversity from North Sea sediments includes methanotroph containing solely the soluble methane monooxygenase.</title>
        <authorList>
            <person name="Vekeman B."/>
            <person name="Kerckhof F.M."/>
            <person name="Cremers G."/>
            <person name="de Vos P."/>
            <person name="Vandamme P."/>
            <person name="Boon N."/>
            <person name="Op den Camp H.J."/>
            <person name="Heylen K."/>
        </authorList>
    </citation>
    <scope>NUCLEOTIDE SEQUENCE [LARGE SCALE GENOMIC DNA]</scope>
    <source>
        <strain evidence="2 3">R-67176</strain>
    </source>
</reference>
<name>A0A1E3VRE7_9HYPH</name>
<organism evidence="2 3">
    <name type="scientific">Methyloceanibacter stevinii</name>
    <dbReference type="NCBI Taxonomy" id="1774970"/>
    <lineage>
        <taxon>Bacteria</taxon>
        <taxon>Pseudomonadati</taxon>
        <taxon>Pseudomonadota</taxon>
        <taxon>Alphaproteobacteria</taxon>
        <taxon>Hyphomicrobiales</taxon>
        <taxon>Hyphomicrobiaceae</taxon>
        <taxon>Methyloceanibacter</taxon>
    </lineage>
</organism>
<evidence type="ECO:0000313" key="2">
    <source>
        <dbReference type="EMBL" id="ODR95851.1"/>
    </source>
</evidence>
<gene>
    <name evidence="2" type="ORF">AUC70_03025</name>
</gene>
<evidence type="ECO:0000256" key="1">
    <source>
        <dbReference type="SAM" id="Phobius"/>
    </source>
</evidence>
<feature type="transmembrane region" description="Helical" evidence="1">
    <location>
        <begin position="75"/>
        <end position="100"/>
    </location>
</feature>
<dbReference type="AlphaFoldDB" id="A0A1E3VRE7"/>
<dbReference type="EMBL" id="LPWE01000010">
    <property type="protein sequence ID" value="ODR95851.1"/>
    <property type="molecule type" value="Genomic_DNA"/>
</dbReference>
<protein>
    <submittedName>
        <fullName evidence="2">Uncharacterized protein</fullName>
    </submittedName>
</protein>
<accession>A0A1E3VRE7</accession>
<keyword evidence="1" id="KW-1133">Transmembrane helix</keyword>